<proteinExistence type="predicted"/>
<evidence type="ECO:0000313" key="1">
    <source>
        <dbReference type="EMBL" id="TCO88121.1"/>
    </source>
</evidence>
<organism evidence="1 2">
    <name type="scientific">Prevotella heparinolytica</name>
    <dbReference type="NCBI Taxonomy" id="28113"/>
    <lineage>
        <taxon>Bacteria</taxon>
        <taxon>Pseudomonadati</taxon>
        <taxon>Bacteroidota</taxon>
        <taxon>Bacteroidia</taxon>
        <taxon>Bacteroidales</taxon>
        <taxon>Bacteroidaceae</taxon>
        <taxon>Bacteroides</taxon>
    </lineage>
</organism>
<dbReference type="AlphaFoldDB" id="A0A4R2LMY7"/>
<name>A0A4R2LMY7_9BACE</name>
<accession>A0A4R2LMY7</accession>
<dbReference type="Proteomes" id="UP000295600">
    <property type="component" value="Unassembled WGS sequence"/>
</dbReference>
<gene>
    <name evidence="1" type="ORF">EV202_1274</name>
</gene>
<protein>
    <submittedName>
        <fullName evidence="1">Uncharacterized protein</fullName>
    </submittedName>
</protein>
<dbReference type="RefSeq" id="WP_131927254.1">
    <property type="nucleotide sequence ID" value="NZ_SLXB01000027.1"/>
</dbReference>
<comment type="caution">
    <text evidence="1">The sequence shown here is derived from an EMBL/GenBank/DDBJ whole genome shotgun (WGS) entry which is preliminary data.</text>
</comment>
<evidence type="ECO:0000313" key="2">
    <source>
        <dbReference type="Proteomes" id="UP000295600"/>
    </source>
</evidence>
<reference evidence="1 2" key="1">
    <citation type="submission" date="2019-03" db="EMBL/GenBank/DDBJ databases">
        <title>Genomic Encyclopedia of Type Strains, Phase IV (KMG-IV): sequencing the most valuable type-strain genomes for metagenomic binning, comparative biology and taxonomic classification.</title>
        <authorList>
            <person name="Goeker M."/>
        </authorList>
    </citation>
    <scope>NUCLEOTIDE SEQUENCE [LARGE SCALE GENOMIC DNA]</scope>
    <source>
        <strain evidence="1 2">DSM 23917</strain>
    </source>
</reference>
<sequence length="80" mass="9005">MKEKLITAAEALKISKESSVINEIMAEIKKAASTGGKSIEFQILNEKDIALLQDLGYVVKEEFHKIYNYYYSVSWSVSGN</sequence>
<dbReference type="EMBL" id="SLXB01000027">
    <property type="protein sequence ID" value="TCO88121.1"/>
    <property type="molecule type" value="Genomic_DNA"/>
</dbReference>